<reference evidence="2 3" key="1">
    <citation type="submission" date="2016-06" db="EMBL/GenBank/DDBJ databases">
        <authorList>
            <person name="Kjaerup R.B."/>
            <person name="Dalgaard T.S."/>
            <person name="Juul-Madsen H.R."/>
        </authorList>
    </citation>
    <scope>NUCLEOTIDE SEQUENCE [LARGE SCALE GENOMIC DNA]</scope>
    <source>
        <strain evidence="2 3">GCSL-Mp3</strain>
    </source>
</reference>
<dbReference type="STRING" id="368603.AYY16_00535"/>
<dbReference type="SUPFAM" id="SSF54909">
    <property type="entry name" value="Dimeric alpha+beta barrel"/>
    <property type="match status" value="1"/>
</dbReference>
<dbReference type="PANTHER" id="PTHR37811:SF2">
    <property type="entry name" value="ABM DOMAIN-CONTAINING PROTEIN"/>
    <property type="match status" value="1"/>
</dbReference>
<sequence length="104" mass="12203">MFAVIFEVSMPEDKQSRYLEIAATLRPLLENAEGFISIERFQSLSTPGKLLSLSLWEDEASLLKWKQNQQHQLAQQEGKTDIFSFYRIRIAEIGREYTFTREDK</sequence>
<dbReference type="InterPro" id="IPR007138">
    <property type="entry name" value="ABM_dom"/>
</dbReference>
<dbReference type="EMBL" id="LZEX01000046">
    <property type="protein sequence ID" value="OBU02079.1"/>
    <property type="molecule type" value="Genomic_DNA"/>
</dbReference>
<dbReference type="Pfam" id="PF03992">
    <property type="entry name" value="ABM"/>
    <property type="match status" value="1"/>
</dbReference>
<dbReference type="RefSeq" id="WP_067427040.1">
    <property type="nucleotide sequence ID" value="NZ_CBCPID010000006.1"/>
</dbReference>
<dbReference type="InterPro" id="IPR052936">
    <property type="entry name" value="Jasmonate_Hydroxylase-like"/>
</dbReference>
<protein>
    <submittedName>
        <fullName evidence="2">Monooxygenase</fullName>
    </submittedName>
</protein>
<dbReference type="Gene3D" id="3.30.70.100">
    <property type="match status" value="1"/>
</dbReference>
<gene>
    <name evidence="2" type="ORF">AYY17_13780</name>
</gene>
<dbReference type="AlphaFoldDB" id="A0A1B8GZ38"/>
<keyword evidence="2" id="KW-0560">Oxidoreductase</keyword>
<keyword evidence="2" id="KW-0503">Monooxygenase</keyword>
<organism evidence="2 3">
    <name type="scientific">Morganella psychrotolerans</name>
    <dbReference type="NCBI Taxonomy" id="368603"/>
    <lineage>
        <taxon>Bacteria</taxon>
        <taxon>Pseudomonadati</taxon>
        <taxon>Pseudomonadota</taxon>
        <taxon>Gammaproteobacteria</taxon>
        <taxon>Enterobacterales</taxon>
        <taxon>Morganellaceae</taxon>
        <taxon>Morganella</taxon>
    </lineage>
</organism>
<comment type="caution">
    <text evidence="2">The sequence shown here is derived from an EMBL/GenBank/DDBJ whole genome shotgun (WGS) entry which is preliminary data.</text>
</comment>
<name>A0A1B8GZ38_9GAMM</name>
<dbReference type="GO" id="GO:0004497">
    <property type="term" value="F:monooxygenase activity"/>
    <property type="evidence" value="ECO:0007669"/>
    <property type="project" value="UniProtKB-KW"/>
</dbReference>
<dbReference type="PROSITE" id="PS51725">
    <property type="entry name" value="ABM"/>
    <property type="match status" value="1"/>
</dbReference>
<accession>A0A1B8GZ38</accession>
<proteinExistence type="predicted"/>
<dbReference type="PANTHER" id="PTHR37811">
    <property type="entry name" value="BLL5343 PROTEIN"/>
    <property type="match status" value="1"/>
</dbReference>
<dbReference type="Proteomes" id="UP000092247">
    <property type="component" value="Unassembled WGS sequence"/>
</dbReference>
<evidence type="ECO:0000259" key="1">
    <source>
        <dbReference type="PROSITE" id="PS51725"/>
    </source>
</evidence>
<feature type="domain" description="ABM" evidence="1">
    <location>
        <begin position="2"/>
        <end position="90"/>
    </location>
</feature>
<dbReference type="InterPro" id="IPR011008">
    <property type="entry name" value="Dimeric_a/b-barrel"/>
</dbReference>
<evidence type="ECO:0000313" key="3">
    <source>
        <dbReference type="Proteomes" id="UP000092247"/>
    </source>
</evidence>
<evidence type="ECO:0000313" key="2">
    <source>
        <dbReference type="EMBL" id="OBU02079.1"/>
    </source>
</evidence>